<dbReference type="OrthoDB" id="279535at2"/>
<feature type="domain" description="EfeO-type cupredoxin-like" evidence="2">
    <location>
        <begin position="46"/>
        <end position="136"/>
    </location>
</feature>
<reference evidence="3 4" key="1">
    <citation type="submission" date="2018-09" db="EMBL/GenBank/DDBJ databases">
        <title>Cohnella cavernae sp. nov., isolated from a karst cave.</title>
        <authorList>
            <person name="Zhu H."/>
        </authorList>
    </citation>
    <scope>NUCLEOTIDE SEQUENCE [LARGE SCALE GENOMIC DNA]</scope>
    <source>
        <strain evidence="3 4">K2E09-144</strain>
    </source>
</reference>
<gene>
    <name evidence="3" type="ORF">D3H35_01995</name>
</gene>
<dbReference type="Proteomes" id="UP000266340">
    <property type="component" value="Unassembled WGS sequence"/>
</dbReference>
<evidence type="ECO:0000259" key="2">
    <source>
        <dbReference type="Pfam" id="PF13473"/>
    </source>
</evidence>
<name>A0A398CRJ9_9BACL</name>
<dbReference type="SUPFAM" id="SSF49503">
    <property type="entry name" value="Cupredoxins"/>
    <property type="match status" value="1"/>
</dbReference>
<dbReference type="Pfam" id="PF13473">
    <property type="entry name" value="Cupredoxin_1"/>
    <property type="match status" value="1"/>
</dbReference>
<dbReference type="InterPro" id="IPR008972">
    <property type="entry name" value="Cupredoxin"/>
</dbReference>
<accession>A0A398CRJ9</accession>
<dbReference type="Gene3D" id="2.60.40.420">
    <property type="entry name" value="Cupredoxins - blue copper proteins"/>
    <property type="match status" value="1"/>
</dbReference>
<evidence type="ECO:0000313" key="4">
    <source>
        <dbReference type="Proteomes" id="UP000266340"/>
    </source>
</evidence>
<feature type="chain" id="PRO_5039137789" evidence="1">
    <location>
        <begin position="21"/>
        <end position="137"/>
    </location>
</feature>
<dbReference type="EMBL" id="QXJM01000015">
    <property type="protein sequence ID" value="RIE05163.1"/>
    <property type="molecule type" value="Genomic_DNA"/>
</dbReference>
<protein>
    <submittedName>
        <fullName evidence="3">Cytochrome C oxidase subunit II</fullName>
    </submittedName>
</protein>
<sequence length="137" mass="14449">MKKWVAGLSFVLATVLVLSACGKSDNANEQSAQPTPSASTPANTDAAAAGAVKEFTLNAKNFEFDTTEIKVSKGDTVKITLKNSQGNHAVKISGYDQEIKNGETISFVADKTGQFDFLCSIMCGAGHTKMTGKLIVE</sequence>
<keyword evidence="1" id="KW-0732">Signal</keyword>
<organism evidence="3 4">
    <name type="scientific">Cohnella faecalis</name>
    <dbReference type="NCBI Taxonomy" id="2315694"/>
    <lineage>
        <taxon>Bacteria</taxon>
        <taxon>Bacillati</taxon>
        <taxon>Bacillota</taxon>
        <taxon>Bacilli</taxon>
        <taxon>Bacillales</taxon>
        <taxon>Paenibacillaceae</taxon>
        <taxon>Cohnella</taxon>
    </lineage>
</organism>
<dbReference type="RefSeq" id="WP_119147543.1">
    <property type="nucleotide sequence ID" value="NZ_JBHSOV010000044.1"/>
</dbReference>
<comment type="caution">
    <text evidence="3">The sequence shown here is derived from an EMBL/GenBank/DDBJ whole genome shotgun (WGS) entry which is preliminary data.</text>
</comment>
<dbReference type="PROSITE" id="PS51257">
    <property type="entry name" value="PROKAR_LIPOPROTEIN"/>
    <property type="match status" value="1"/>
</dbReference>
<feature type="signal peptide" evidence="1">
    <location>
        <begin position="1"/>
        <end position="20"/>
    </location>
</feature>
<evidence type="ECO:0000256" key="1">
    <source>
        <dbReference type="SAM" id="SignalP"/>
    </source>
</evidence>
<evidence type="ECO:0000313" key="3">
    <source>
        <dbReference type="EMBL" id="RIE05163.1"/>
    </source>
</evidence>
<dbReference type="InterPro" id="IPR028096">
    <property type="entry name" value="EfeO_Cupredoxin"/>
</dbReference>
<keyword evidence="4" id="KW-1185">Reference proteome</keyword>
<proteinExistence type="predicted"/>
<dbReference type="AlphaFoldDB" id="A0A398CRJ9"/>